<keyword evidence="1" id="KW-0175">Coiled coil</keyword>
<evidence type="ECO:0000256" key="2">
    <source>
        <dbReference type="SAM" id="MobiDB-lite"/>
    </source>
</evidence>
<keyword evidence="4" id="KW-1185">Reference proteome</keyword>
<evidence type="ECO:0000313" key="3">
    <source>
        <dbReference type="EMBL" id="CDH61156.1"/>
    </source>
</evidence>
<sequence>MSPTNKPENPPGTPTMEKLTIHDKDDPMDIEKPETTNQETKKGKVKSTDPRVRKALDAYKKMKSDVETIEQAYNDVAVEDSIASDEKKKRLNKLKEAQSHLEESRIAWRNQHPGRLEFLSKEEIEAEKQRQANRTVIVPKDLPVLQLAGGYKWNPRKVVHTVTHKTVRMF</sequence>
<dbReference type="Proteomes" id="UP000027586">
    <property type="component" value="Unassembled WGS sequence"/>
</dbReference>
<protein>
    <submittedName>
        <fullName evidence="3">Uncharacterized protein</fullName>
    </submittedName>
</protein>
<proteinExistence type="predicted"/>
<evidence type="ECO:0000313" key="4">
    <source>
        <dbReference type="Proteomes" id="UP000027586"/>
    </source>
</evidence>
<dbReference type="VEuPathDB" id="FungiDB:LCOR_11935.1"/>
<dbReference type="AlphaFoldDB" id="A0A068SIG8"/>
<name>A0A068SIG8_9FUNG</name>
<dbReference type="EMBL" id="CBTN010000145">
    <property type="protein sequence ID" value="CDH61156.1"/>
    <property type="molecule type" value="Genomic_DNA"/>
</dbReference>
<comment type="caution">
    <text evidence="3">The sequence shown here is derived from an EMBL/GenBank/DDBJ whole genome shotgun (WGS) entry which is preliminary data.</text>
</comment>
<reference evidence="3" key="1">
    <citation type="submission" date="2013-08" db="EMBL/GenBank/DDBJ databases">
        <title>Gene expansion shapes genome architecture in the human pathogen Lichtheimia corymbifera: an evolutionary genomics analysis in the ancient terrestrial Mucorales (Mucoromycotina).</title>
        <authorList>
            <person name="Schwartze V.U."/>
            <person name="Winter S."/>
            <person name="Shelest E."/>
            <person name="Marcet-Houben M."/>
            <person name="Horn F."/>
            <person name="Wehner S."/>
            <person name="Hoffmann K."/>
            <person name="Riege K."/>
            <person name="Sammeth M."/>
            <person name="Nowrousian M."/>
            <person name="Valiante V."/>
            <person name="Linde J."/>
            <person name="Jacobsen I.D."/>
            <person name="Marz M."/>
            <person name="Brakhage A.A."/>
            <person name="Gabaldon T."/>
            <person name="Bocker S."/>
            <person name="Voigt K."/>
        </authorList>
    </citation>
    <scope>NUCLEOTIDE SEQUENCE [LARGE SCALE GENOMIC DNA]</scope>
    <source>
        <strain evidence="3">FSU 9682</strain>
    </source>
</reference>
<evidence type="ECO:0000256" key="1">
    <source>
        <dbReference type="SAM" id="Coils"/>
    </source>
</evidence>
<organism evidence="3 4">
    <name type="scientific">Lichtheimia corymbifera JMRC:FSU:9682</name>
    <dbReference type="NCBI Taxonomy" id="1263082"/>
    <lineage>
        <taxon>Eukaryota</taxon>
        <taxon>Fungi</taxon>
        <taxon>Fungi incertae sedis</taxon>
        <taxon>Mucoromycota</taxon>
        <taxon>Mucoromycotina</taxon>
        <taxon>Mucoromycetes</taxon>
        <taxon>Mucorales</taxon>
        <taxon>Lichtheimiaceae</taxon>
        <taxon>Lichtheimia</taxon>
    </lineage>
</organism>
<accession>A0A068SIG8</accession>
<feature type="region of interest" description="Disordered" evidence="2">
    <location>
        <begin position="1"/>
        <end position="50"/>
    </location>
</feature>
<feature type="coiled-coil region" evidence="1">
    <location>
        <begin position="52"/>
        <end position="104"/>
    </location>
</feature>
<feature type="compositionally biased region" description="Basic and acidic residues" evidence="2">
    <location>
        <begin position="19"/>
        <end position="50"/>
    </location>
</feature>
<gene>
    <name evidence="3" type="ORF">LCOR_11935.1</name>
</gene>